<protein>
    <submittedName>
        <fullName evidence="1">Uncharacterized protein</fullName>
    </submittedName>
</protein>
<name>A0ACB7STW5_HYAAI</name>
<dbReference type="EMBL" id="CM023482">
    <property type="protein sequence ID" value="KAH6938153.1"/>
    <property type="molecule type" value="Genomic_DNA"/>
</dbReference>
<proteinExistence type="predicted"/>
<evidence type="ECO:0000313" key="2">
    <source>
        <dbReference type="Proteomes" id="UP000821845"/>
    </source>
</evidence>
<reference evidence="1" key="1">
    <citation type="submission" date="2020-05" db="EMBL/GenBank/DDBJ databases">
        <title>Large-scale comparative analyses of tick genomes elucidate their genetic diversity and vector capacities.</title>
        <authorList>
            <person name="Jia N."/>
            <person name="Wang J."/>
            <person name="Shi W."/>
            <person name="Du L."/>
            <person name="Sun Y."/>
            <person name="Zhan W."/>
            <person name="Jiang J."/>
            <person name="Wang Q."/>
            <person name="Zhang B."/>
            <person name="Ji P."/>
            <person name="Sakyi L.B."/>
            <person name="Cui X."/>
            <person name="Yuan T."/>
            <person name="Jiang B."/>
            <person name="Yang W."/>
            <person name="Lam T.T.-Y."/>
            <person name="Chang Q."/>
            <person name="Ding S."/>
            <person name="Wang X."/>
            <person name="Zhu J."/>
            <person name="Ruan X."/>
            <person name="Zhao L."/>
            <person name="Wei J."/>
            <person name="Que T."/>
            <person name="Du C."/>
            <person name="Cheng J."/>
            <person name="Dai P."/>
            <person name="Han X."/>
            <person name="Huang E."/>
            <person name="Gao Y."/>
            <person name="Liu J."/>
            <person name="Shao H."/>
            <person name="Ye R."/>
            <person name="Li L."/>
            <person name="Wei W."/>
            <person name="Wang X."/>
            <person name="Wang C."/>
            <person name="Yang T."/>
            <person name="Huo Q."/>
            <person name="Li W."/>
            <person name="Guo W."/>
            <person name="Chen H."/>
            <person name="Zhou L."/>
            <person name="Ni X."/>
            <person name="Tian J."/>
            <person name="Zhou Y."/>
            <person name="Sheng Y."/>
            <person name="Liu T."/>
            <person name="Pan Y."/>
            <person name="Xia L."/>
            <person name="Li J."/>
            <person name="Zhao F."/>
            <person name="Cao W."/>
        </authorList>
    </citation>
    <scope>NUCLEOTIDE SEQUENCE</scope>
    <source>
        <strain evidence="1">Hyas-2018</strain>
    </source>
</reference>
<keyword evidence="2" id="KW-1185">Reference proteome</keyword>
<sequence length="222" mass="24302">MPTCAELAKELQALRQEVAELEASLVMFNDLCERVKNDNEALTKANKVLRDENIKLSKQMCDLEQYSRLNNVELKGIPETKGEDCLAVKDIGEKIGCPVADTDIDTAHRVPAKNGSNIIARFCSRNKKAEFAKKARKARLSAADIGFPHSTGPKPVYVDGGHVRCVERVLCRISDGDISDEEVATSGHRKFEVAVHHGVTKQAADACAEVKAQVIPGVREAH</sequence>
<dbReference type="Proteomes" id="UP000821845">
    <property type="component" value="Chromosome 2"/>
</dbReference>
<gene>
    <name evidence="1" type="ORF">HPB50_007316</name>
</gene>
<comment type="caution">
    <text evidence="1">The sequence shown here is derived from an EMBL/GenBank/DDBJ whole genome shotgun (WGS) entry which is preliminary data.</text>
</comment>
<accession>A0ACB7STW5</accession>
<organism evidence="1 2">
    <name type="scientific">Hyalomma asiaticum</name>
    <name type="common">Tick</name>
    <dbReference type="NCBI Taxonomy" id="266040"/>
    <lineage>
        <taxon>Eukaryota</taxon>
        <taxon>Metazoa</taxon>
        <taxon>Ecdysozoa</taxon>
        <taxon>Arthropoda</taxon>
        <taxon>Chelicerata</taxon>
        <taxon>Arachnida</taxon>
        <taxon>Acari</taxon>
        <taxon>Parasitiformes</taxon>
        <taxon>Ixodida</taxon>
        <taxon>Ixodoidea</taxon>
        <taxon>Ixodidae</taxon>
        <taxon>Hyalomminae</taxon>
        <taxon>Hyalomma</taxon>
    </lineage>
</organism>
<evidence type="ECO:0000313" key="1">
    <source>
        <dbReference type="EMBL" id="KAH6938153.1"/>
    </source>
</evidence>